<gene>
    <name evidence="3" type="ORF">RC74_06345</name>
</gene>
<proteinExistence type="predicted"/>
<dbReference type="AlphaFoldDB" id="A0A126UXZ2"/>
<dbReference type="Gene3D" id="1.25.40.10">
    <property type="entry name" value="Tetratricopeptide repeat domain"/>
    <property type="match status" value="1"/>
</dbReference>
<name>A0A126UXZ2_9RHOB</name>
<dbReference type="Proteomes" id="UP000070371">
    <property type="component" value="Chromosome"/>
</dbReference>
<dbReference type="EMBL" id="CP014327">
    <property type="protein sequence ID" value="AML50943.1"/>
    <property type="molecule type" value="Genomic_DNA"/>
</dbReference>
<dbReference type="OrthoDB" id="54411at2"/>
<feature type="region of interest" description="Disordered" evidence="1">
    <location>
        <begin position="1"/>
        <end position="22"/>
    </location>
</feature>
<dbReference type="InterPro" id="IPR011990">
    <property type="entry name" value="TPR-like_helical_dom_sf"/>
</dbReference>
<evidence type="ECO:0000256" key="2">
    <source>
        <dbReference type="SAM" id="Phobius"/>
    </source>
</evidence>
<keyword evidence="4" id="KW-1185">Reference proteome</keyword>
<dbReference type="STRING" id="1579316.RC74_06345"/>
<sequence length="595" mass="64946">MPENSDHSGHKNANLQDGPSSNDVRAQLERVLDSSVFEGSARRRALLRYLVEQTLLGHSEKLKGYSIALDVFDRDESFDPASDPVVRLEAGRLRRSLDTFYVNCGNQDTVRINIPKGAYVAEFAWLSGPSMQVSTPDPDAVTPQAPDDGKTGGLGRKFKTAVLVTCVLLGLAGALFWFAFPDGESSPKDVRGATVIVLPFAALDPSGETHLFAASFAQDLIADLMQFPDLRLFSASTSFQQAADADPVALGRELGVSYVVHGNIQTDLDKLLLKAQLADGTTGEVYWTGRFERPLAPSDLYGLRSELSSAVATALGERNGVLNVTTLDRLTTDRTFGMENYKCVLRAYAYRRTFEEALFAPALDCLKAARLRAPNDAEVWAMLGYLNLDAARQGVAPASEHPAYMAEAQRAATRALQLEPNNQHGLEALAAITYYTGDFDTAEQMQRRVVTANPHDPEAMALLGWRLAARGNWEDGLPYLRRAIARSAHPPGWYFHLIAIHEYLEGNYADALTSAEHSAKLGSAIGLSLAAINHAKLGEMNTAHEELAKMAQAWPLLARDPAATFRNFRVVEETIAALMNGLRDAGWEPPDETAE</sequence>
<feature type="transmembrane region" description="Helical" evidence="2">
    <location>
        <begin position="160"/>
        <end position="180"/>
    </location>
</feature>
<dbReference type="RefSeq" id="WP_039000239.1">
    <property type="nucleotide sequence ID" value="NZ_CP014327.1"/>
</dbReference>
<dbReference type="KEGG" id="hat:RC74_06345"/>
<accession>A0A126UXZ2</accession>
<dbReference type="SUPFAM" id="SSF48452">
    <property type="entry name" value="TPR-like"/>
    <property type="match status" value="1"/>
</dbReference>
<evidence type="ECO:0000313" key="4">
    <source>
        <dbReference type="Proteomes" id="UP000070371"/>
    </source>
</evidence>
<keyword evidence="2" id="KW-1133">Transmembrane helix</keyword>
<feature type="compositionally biased region" description="Polar residues" evidence="1">
    <location>
        <begin position="11"/>
        <end position="22"/>
    </location>
</feature>
<keyword evidence="2" id="KW-0472">Membrane</keyword>
<protein>
    <submittedName>
        <fullName evidence="3">Uncharacterized protein</fullName>
    </submittedName>
</protein>
<evidence type="ECO:0000313" key="3">
    <source>
        <dbReference type="EMBL" id="AML50943.1"/>
    </source>
</evidence>
<keyword evidence="2" id="KW-0812">Transmembrane</keyword>
<reference evidence="3 4" key="1">
    <citation type="submission" date="2016-02" db="EMBL/GenBank/DDBJ databases">
        <title>Complete genome sequence of Halocynthiibacter arcticus PAMC 20958t from arctic marine sediment.</title>
        <authorList>
            <person name="Lee Y.M."/>
            <person name="Baek K."/>
            <person name="Lee H.K."/>
            <person name="Shin S.C."/>
        </authorList>
    </citation>
    <scope>NUCLEOTIDE SEQUENCE [LARGE SCALE GENOMIC DNA]</scope>
    <source>
        <strain evidence="3">PAMC 20958</strain>
    </source>
</reference>
<organism evidence="3 4">
    <name type="scientific">Falsihalocynthiibacter arcticus</name>
    <dbReference type="NCBI Taxonomy" id="1579316"/>
    <lineage>
        <taxon>Bacteria</taxon>
        <taxon>Pseudomonadati</taxon>
        <taxon>Pseudomonadota</taxon>
        <taxon>Alphaproteobacteria</taxon>
        <taxon>Rhodobacterales</taxon>
        <taxon>Roseobacteraceae</taxon>
        <taxon>Falsihalocynthiibacter</taxon>
    </lineage>
</organism>
<evidence type="ECO:0000256" key="1">
    <source>
        <dbReference type="SAM" id="MobiDB-lite"/>
    </source>
</evidence>